<feature type="compositionally biased region" description="Polar residues" evidence="7">
    <location>
        <begin position="381"/>
        <end position="390"/>
    </location>
</feature>
<name>U5CYP6_AMBTC</name>
<dbReference type="CDD" id="cd14066">
    <property type="entry name" value="STKc_IRAK"/>
    <property type="match status" value="1"/>
</dbReference>
<dbReference type="GO" id="GO:0004672">
    <property type="term" value="F:protein kinase activity"/>
    <property type="evidence" value="ECO:0000318"/>
    <property type="project" value="GO_Central"/>
</dbReference>
<feature type="region of interest" description="Disordered" evidence="7">
    <location>
        <begin position="317"/>
        <end position="719"/>
    </location>
</feature>
<proteinExistence type="predicted"/>
<keyword evidence="8" id="KW-0472">Membrane</keyword>
<dbReference type="InterPro" id="IPR000719">
    <property type="entry name" value="Prot_kinase_dom"/>
</dbReference>
<keyword evidence="8" id="KW-1133">Transmembrane helix</keyword>
<dbReference type="Gramene" id="ERN15299">
    <property type="protein sequence ID" value="ERN15299"/>
    <property type="gene ID" value="AMTR_s00036p00055660"/>
</dbReference>
<dbReference type="PROSITE" id="PS00107">
    <property type="entry name" value="PROTEIN_KINASE_ATP"/>
    <property type="match status" value="1"/>
</dbReference>
<dbReference type="eggNOG" id="KOG1187">
    <property type="taxonomic scope" value="Eukaryota"/>
</dbReference>
<feature type="transmembrane region" description="Helical" evidence="8">
    <location>
        <begin position="894"/>
        <end position="917"/>
    </location>
</feature>
<protein>
    <recommendedName>
        <fullName evidence="9">Protein kinase domain-containing protein</fullName>
    </recommendedName>
</protein>
<accession>U5CYP6</accession>
<dbReference type="SUPFAM" id="SSF56112">
    <property type="entry name" value="Protein kinase-like (PK-like)"/>
    <property type="match status" value="1"/>
</dbReference>
<feature type="binding site" evidence="6">
    <location>
        <position position="1016"/>
    </location>
    <ligand>
        <name>ATP</name>
        <dbReference type="ChEBI" id="CHEBI:30616"/>
    </ligand>
</feature>
<feature type="compositionally biased region" description="Polar residues" evidence="7">
    <location>
        <begin position="671"/>
        <end position="685"/>
    </location>
</feature>
<keyword evidence="1" id="KW-0723">Serine/threonine-protein kinase</keyword>
<dbReference type="PANTHER" id="PTHR47989:SF45">
    <property type="entry name" value="OS01G0709500 PROTEIN"/>
    <property type="match status" value="1"/>
</dbReference>
<dbReference type="Gene3D" id="1.10.510.10">
    <property type="entry name" value="Transferase(Phosphotransferase) domain 1"/>
    <property type="match status" value="1"/>
</dbReference>
<feature type="compositionally biased region" description="Low complexity" evidence="7">
    <location>
        <begin position="193"/>
        <end position="212"/>
    </location>
</feature>
<evidence type="ECO:0000313" key="10">
    <source>
        <dbReference type="EMBL" id="ERN15299.1"/>
    </source>
</evidence>
<dbReference type="PANTHER" id="PTHR47989">
    <property type="entry name" value="OS01G0750732 PROTEIN"/>
    <property type="match status" value="1"/>
</dbReference>
<dbReference type="InterPro" id="IPR057597">
    <property type="entry name" value="ALE2_N"/>
</dbReference>
<feature type="compositionally biased region" description="Polar residues" evidence="7">
    <location>
        <begin position="213"/>
        <end position="222"/>
    </location>
</feature>
<dbReference type="FunFam" id="1.10.510.10:FF:000051">
    <property type="entry name" value="Receptor-like serine/threonine-protein kinase ALE2"/>
    <property type="match status" value="1"/>
</dbReference>
<evidence type="ECO:0000256" key="8">
    <source>
        <dbReference type="SAM" id="Phobius"/>
    </source>
</evidence>
<feature type="compositionally biased region" description="Low complexity" evidence="7">
    <location>
        <begin position="568"/>
        <end position="580"/>
    </location>
</feature>
<evidence type="ECO:0000256" key="7">
    <source>
        <dbReference type="SAM" id="MobiDB-lite"/>
    </source>
</evidence>
<feature type="domain" description="Protein kinase" evidence="9">
    <location>
        <begin position="988"/>
        <end position="1264"/>
    </location>
</feature>
<dbReference type="Gene3D" id="3.30.200.20">
    <property type="entry name" value="Phosphorylase Kinase, domain 1"/>
    <property type="match status" value="1"/>
</dbReference>
<dbReference type="PROSITE" id="PS50011">
    <property type="entry name" value="PROTEIN_KINASE_DOM"/>
    <property type="match status" value="1"/>
</dbReference>
<dbReference type="InterPro" id="IPR001245">
    <property type="entry name" value="Ser-Thr/Tyr_kinase_cat_dom"/>
</dbReference>
<evidence type="ECO:0000256" key="4">
    <source>
        <dbReference type="ARBA" id="ARBA00022777"/>
    </source>
</evidence>
<keyword evidence="3 6" id="KW-0547">Nucleotide-binding</keyword>
<dbReference type="InterPro" id="IPR008271">
    <property type="entry name" value="Ser/Thr_kinase_AS"/>
</dbReference>
<dbReference type="OMA" id="EQMPNSG"/>
<feature type="region of interest" description="Disordered" evidence="7">
    <location>
        <begin position="153"/>
        <end position="173"/>
    </location>
</feature>
<evidence type="ECO:0000313" key="11">
    <source>
        <dbReference type="Proteomes" id="UP000017836"/>
    </source>
</evidence>
<dbReference type="HOGENOM" id="CLU_255465_0_0_1"/>
<feature type="compositionally biased region" description="Low complexity" evidence="7">
    <location>
        <begin position="691"/>
        <end position="701"/>
    </location>
</feature>
<keyword evidence="4" id="KW-0418">Kinase</keyword>
<gene>
    <name evidence="10" type="ORF">AMTR_s00036p00055660</name>
</gene>
<feature type="compositionally biased region" description="Low complexity" evidence="7">
    <location>
        <begin position="616"/>
        <end position="658"/>
    </location>
</feature>
<dbReference type="Pfam" id="PF23180">
    <property type="entry name" value="ALE2_N"/>
    <property type="match status" value="1"/>
</dbReference>
<evidence type="ECO:0000256" key="5">
    <source>
        <dbReference type="ARBA" id="ARBA00022840"/>
    </source>
</evidence>
<keyword evidence="11" id="KW-1185">Reference proteome</keyword>
<dbReference type="EMBL" id="KI392503">
    <property type="protein sequence ID" value="ERN15299.1"/>
    <property type="molecule type" value="Genomic_DNA"/>
</dbReference>
<keyword evidence="8" id="KW-0812">Transmembrane</keyword>
<evidence type="ECO:0000256" key="3">
    <source>
        <dbReference type="ARBA" id="ARBA00022741"/>
    </source>
</evidence>
<organism evidence="10 11">
    <name type="scientific">Amborella trichopoda</name>
    <dbReference type="NCBI Taxonomy" id="13333"/>
    <lineage>
        <taxon>Eukaryota</taxon>
        <taxon>Viridiplantae</taxon>
        <taxon>Streptophyta</taxon>
        <taxon>Embryophyta</taxon>
        <taxon>Tracheophyta</taxon>
        <taxon>Spermatophyta</taxon>
        <taxon>Magnoliopsida</taxon>
        <taxon>Amborellales</taxon>
        <taxon>Amborellaceae</taxon>
        <taxon>Amborella</taxon>
    </lineage>
</organism>
<sequence>MDYSNAKLKSRASTDRLFTEALVLYYQRGHSGSSTQELNLVVHPVVRDQILNEGYHEDAPKYSTSVEALVPSGSIVLSPQTIVSMPHLVSEQMPNSGEAPSNGPISVPFPRWDFIPSNFIPSMPPYVGERVPKGYHGKEPISNELYTKVSMPPRVSEQMPNSGEAPSNGPISVPIPRFLSPSSVLPVTPPSIHPSTPIIESSLPPSAPSKPSGTGNNHSRILSPSPHGLPGDFIPSNFIPSMPPYVGESVPIGYHAKAPISNEPHTKGLMPSPPRASPSKSLPVQPGIQHISPSLTLVASSPVISIKHKHSRLIPPSVQFLAPHGPNEKNRISPSPRVSPSSSNHRSDQPPLAAPPMGMSQHSFHGSQPQIKGPSPVQPASAPNTVSAPLSQPKPHSSKRVINDRISLSPWVAPSTSHRRSDQPPLAAPPMEMSRHSFHRNHPQSKGASPVQPARSRNTVSAPPSLPKPHSSKRVINGPAYSPSDLFYPPSRHQGPVVPLAPSPLTREHSSVSAHPPGVVPMWRKRLHPPKHQGASPVQPARPPNTVSAPLSPPQPHFRKRVINGPTSSPSDSFHPPSHHQGPVVPLAPAPLNRERSSVSAHPPGVVPKWRKYLHPPKYQASPSQSPSQAPFPSMGNLRSPPSLPSASPIQAAPSRSPSQPPFPLTGKVRSPSSLPSATIPSAPSQGLVHPPSISSIAPSPKKSRSPVPSPVRLLPPPPPNIDCTGLTCTEPYTNTPPGSPCGCVFPMQVGLRLGVALYAFFPLVSELAQEVAAGILMKQSQVRIMGANADTEQQEKTIVLIDLVPLGQKFDNTTAFLTFEKFWHKQVVINVALFGDYDVLYVRYPGLPPSPPSASINVTLDDGPYASSNISSRKVNPIGVDVRHRRHKLGGTFIAIIALSSAIGLVICLGALWFMLLRKGGGRHQQPAAAPRTPVVPIVKQMVGVGSALSGSGLSSASLSFGSSIATYAGSAKTFSLGEMERATNRFDPARILGEGGFGRVYSGVLEDGTKVAVKVLTRDDQQGGREFLAEVEMLSRLHHRNLVKLIGICTEEHNRCLVYELVPNGSVESHLHGVDRETSPLDWNARMKIALGSARGLAYLHEDSSPRVIHRDFKSSNILLEDDFTPKVSDFGLARAASEGGNEHISTRVMGTFGYVAPEYAMTGHLLVKSDVYSYGVVLLELLTGRKPVDMSQPQGQENLVTWARPLLTSKEGLDTIADPALVNKYPFDSMAKVAAIASMCVQPEVSHRPFMGEVVQALKLVCHDSDEREGGGSGSYSQEGLSTLGIEIKGGSTGLQDTTSFVSADCYDTGMEAERGLSGSDVFSASARLVRELSGSFRRHSSSGPLMRTSRSRQLWRGIRGLSSGSMSEHRAARKSHGVF</sequence>
<evidence type="ECO:0000256" key="2">
    <source>
        <dbReference type="ARBA" id="ARBA00022679"/>
    </source>
</evidence>
<evidence type="ECO:0000256" key="6">
    <source>
        <dbReference type="PROSITE-ProRule" id="PRU10141"/>
    </source>
</evidence>
<feature type="region of interest" description="Disordered" evidence="7">
    <location>
        <begin position="257"/>
        <end position="287"/>
    </location>
</feature>
<feature type="region of interest" description="Disordered" evidence="7">
    <location>
        <begin position="189"/>
        <end position="227"/>
    </location>
</feature>
<feature type="compositionally biased region" description="Low complexity" evidence="7">
    <location>
        <begin position="332"/>
        <end position="344"/>
    </location>
</feature>
<evidence type="ECO:0000259" key="9">
    <source>
        <dbReference type="PROSITE" id="PS50011"/>
    </source>
</evidence>
<reference evidence="11" key="1">
    <citation type="journal article" date="2013" name="Science">
        <title>The Amborella genome and the evolution of flowering plants.</title>
        <authorList>
            <consortium name="Amborella Genome Project"/>
        </authorList>
    </citation>
    <scope>NUCLEOTIDE SEQUENCE [LARGE SCALE GENOMIC DNA]</scope>
</reference>
<dbReference type="InterPro" id="IPR017441">
    <property type="entry name" value="Protein_kinase_ATP_BS"/>
</dbReference>
<dbReference type="PROSITE" id="PS00108">
    <property type="entry name" value="PROTEIN_KINASE_ST"/>
    <property type="match status" value="1"/>
</dbReference>
<dbReference type="FunFam" id="3.30.200.20:FF:000146">
    <property type="entry name" value="receptor-like serine/threonine-protein kinase ALE2"/>
    <property type="match status" value="1"/>
</dbReference>
<feature type="compositionally biased region" description="Pro residues" evidence="7">
    <location>
        <begin position="708"/>
        <end position="719"/>
    </location>
</feature>
<dbReference type="GO" id="GO:0004674">
    <property type="term" value="F:protein serine/threonine kinase activity"/>
    <property type="evidence" value="ECO:0007669"/>
    <property type="project" value="UniProtKB-KW"/>
</dbReference>
<dbReference type="InterPro" id="IPR011009">
    <property type="entry name" value="Kinase-like_dom_sf"/>
</dbReference>
<dbReference type="Pfam" id="PF07714">
    <property type="entry name" value="PK_Tyr_Ser-Thr"/>
    <property type="match status" value="1"/>
</dbReference>
<keyword evidence="2" id="KW-0808">Transferase</keyword>
<dbReference type="GO" id="GO:0005524">
    <property type="term" value="F:ATP binding"/>
    <property type="evidence" value="ECO:0007669"/>
    <property type="project" value="UniProtKB-UniRule"/>
</dbReference>
<evidence type="ECO:0000256" key="1">
    <source>
        <dbReference type="ARBA" id="ARBA00022527"/>
    </source>
</evidence>
<dbReference type="STRING" id="13333.U5CYP6"/>
<keyword evidence="5 6" id="KW-0067">ATP-binding</keyword>
<feature type="compositionally biased region" description="Polar residues" evidence="7">
    <location>
        <begin position="360"/>
        <end position="370"/>
    </location>
</feature>
<dbReference type="Proteomes" id="UP000017836">
    <property type="component" value="Unassembled WGS sequence"/>
</dbReference>